<dbReference type="InParanoid" id="A0BQB2"/>
<keyword evidence="2" id="KW-1185">Reference proteome</keyword>
<proteinExistence type="predicted"/>
<gene>
    <name evidence="1" type="ORF">GSPATT00030958001</name>
</gene>
<protein>
    <submittedName>
        <fullName evidence="1">Uncharacterized protein</fullName>
    </submittedName>
</protein>
<name>A0BQB2_PARTE</name>
<dbReference type="GeneID" id="5013911"/>
<dbReference type="HOGENOM" id="CLU_1829069_0_0_1"/>
<dbReference type="AlphaFoldDB" id="A0BQB2"/>
<dbReference type="RefSeq" id="XP_001428127.1">
    <property type="nucleotide sequence ID" value="XM_001428090.1"/>
</dbReference>
<accession>A0BQB2</accession>
<dbReference type="EMBL" id="CT868009">
    <property type="protein sequence ID" value="CAK60729.1"/>
    <property type="molecule type" value="Genomic_DNA"/>
</dbReference>
<evidence type="ECO:0000313" key="2">
    <source>
        <dbReference type="Proteomes" id="UP000000600"/>
    </source>
</evidence>
<organism evidence="1 2">
    <name type="scientific">Paramecium tetraurelia</name>
    <dbReference type="NCBI Taxonomy" id="5888"/>
    <lineage>
        <taxon>Eukaryota</taxon>
        <taxon>Sar</taxon>
        <taxon>Alveolata</taxon>
        <taxon>Ciliophora</taxon>
        <taxon>Intramacronucleata</taxon>
        <taxon>Oligohymenophorea</taxon>
        <taxon>Peniculida</taxon>
        <taxon>Parameciidae</taxon>
        <taxon>Paramecium</taxon>
    </lineage>
</organism>
<dbReference type="OrthoDB" id="299651at2759"/>
<dbReference type="KEGG" id="ptm:GSPATT00030958001"/>
<dbReference type="Proteomes" id="UP000000600">
    <property type="component" value="Unassembled WGS sequence"/>
</dbReference>
<reference evidence="1 2" key="1">
    <citation type="journal article" date="2006" name="Nature">
        <title>Global trends of whole-genome duplications revealed by the ciliate Paramecium tetraurelia.</title>
        <authorList>
            <consortium name="Genoscope"/>
            <person name="Aury J.-M."/>
            <person name="Jaillon O."/>
            <person name="Duret L."/>
            <person name="Noel B."/>
            <person name="Jubin C."/>
            <person name="Porcel B.M."/>
            <person name="Segurens B."/>
            <person name="Daubin V."/>
            <person name="Anthouard V."/>
            <person name="Aiach N."/>
            <person name="Arnaiz O."/>
            <person name="Billaut A."/>
            <person name="Beisson J."/>
            <person name="Blanc I."/>
            <person name="Bouhouche K."/>
            <person name="Camara F."/>
            <person name="Duharcourt S."/>
            <person name="Guigo R."/>
            <person name="Gogendeau D."/>
            <person name="Katinka M."/>
            <person name="Keller A.-M."/>
            <person name="Kissmehl R."/>
            <person name="Klotz C."/>
            <person name="Koll F."/>
            <person name="Le Moue A."/>
            <person name="Lepere C."/>
            <person name="Malinsky S."/>
            <person name="Nowacki M."/>
            <person name="Nowak J.K."/>
            <person name="Plattner H."/>
            <person name="Poulain J."/>
            <person name="Ruiz F."/>
            <person name="Serrano V."/>
            <person name="Zagulski M."/>
            <person name="Dessen P."/>
            <person name="Betermier M."/>
            <person name="Weissenbach J."/>
            <person name="Scarpelli C."/>
            <person name="Schachter V."/>
            <person name="Sperling L."/>
            <person name="Meyer E."/>
            <person name="Cohen J."/>
            <person name="Wincker P."/>
        </authorList>
    </citation>
    <scope>NUCLEOTIDE SEQUENCE [LARGE SCALE GENOMIC DNA]</scope>
    <source>
        <strain evidence="1 2">Stock d4-2</strain>
    </source>
</reference>
<dbReference type="OMA" id="NTFNCEC"/>
<evidence type="ECO:0000313" key="1">
    <source>
        <dbReference type="EMBL" id="CAK60729.1"/>
    </source>
</evidence>
<sequence length="135" mass="15960">MSDQINVAIIRLNQERKLLKERQNTFNSESSQNNRTVYQKQRLSTLDPPKLFMQIIQVPYMKNQRPIKVKTKLKVNINFRRRSLSQKTEKISNAMVGVVRKFDLSFLNYDPLPIVYYNQGKMLKQKRQGSNIISI</sequence>